<dbReference type="Proteomes" id="UP000001631">
    <property type="component" value="Unassembled WGS sequence"/>
</dbReference>
<keyword evidence="2" id="KW-1133">Transmembrane helix</keyword>
<name>C0NLN5_AJECG</name>
<accession>C0NLN5</accession>
<evidence type="ECO:0000256" key="1">
    <source>
        <dbReference type="SAM" id="MobiDB-lite"/>
    </source>
</evidence>
<feature type="region of interest" description="Disordered" evidence="1">
    <location>
        <begin position="32"/>
        <end position="109"/>
    </location>
</feature>
<dbReference type="InParanoid" id="C0NLN5"/>
<keyword evidence="2" id="KW-0472">Membrane</keyword>
<evidence type="ECO:0000256" key="2">
    <source>
        <dbReference type="SAM" id="Phobius"/>
    </source>
</evidence>
<protein>
    <submittedName>
        <fullName evidence="4">Uncharacterized protein</fullName>
    </submittedName>
</protein>
<evidence type="ECO:0000313" key="4">
    <source>
        <dbReference type="EMBL" id="EEH07536.1"/>
    </source>
</evidence>
<dbReference type="EMBL" id="GG663367">
    <property type="protein sequence ID" value="EEH07536.1"/>
    <property type="molecule type" value="Genomic_DNA"/>
</dbReference>
<proteinExistence type="predicted"/>
<feature type="compositionally biased region" description="Low complexity" evidence="1">
    <location>
        <begin position="95"/>
        <end position="109"/>
    </location>
</feature>
<dbReference type="HOGENOM" id="CLU_1834594_0_0_1"/>
<evidence type="ECO:0000313" key="5">
    <source>
        <dbReference type="Proteomes" id="UP000001631"/>
    </source>
</evidence>
<feature type="chain" id="PRO_5002901274" evidence="3">
    <location>
        <begin position="23"/>
        <end position="140"/>
    </location>
</feature>
<dbReference type="AlphaFoldDB" id="C0NLN5"/>
<keyword evidence="5" id="KW-1185">Reference proteome</keyword>
<keyword evidence="2" id="KW-0812">Transmembrane</keyword>
<reference evidence="4" key="1">
    <citation type="submission" date="2009-02" db="EMBL/GenBank/DDBJ databases">
        <title>The Genome Sequence of Ajellomyces capsulatus strain G186AR.</title>
        <authorList>
            <consortium name="The Broad Institute Genome Sequencing Platform"/>
            <person name="Champion M."/>
            <person name="Cuomo C."/>
            <person name="Ma L.-J."/>
            <person name="Henn M.R."/>
            <person name="Sil A."/>
            <person name="Goldman B."/>
            <person name="Young S.K."/>
            <person name="Kodira C.D."/>
            <person name="Zeng Q."/>
            <person name="Koehrsen M."/>
            <person name="Alvarado L."/>
            <person name="Berlin A."/>
            <person name="Borenstein D."/>
            <person name="Chen Z."/>
            <person name="Engels R."/>
            <person name="Freedman E."/>
            <person name="Gellesch M."/>
            <person name="Goldberg J."/>
            <person name="Griggs A."/>
            <person name="Gujja S."/>
            <person name="Heiman D."/>
            <person name="Hepburn T."/>
            <person name="Howarth C."/>
            <person name="Jen D."/>
            <person name="Larson L."/>
            <person name="Lewis B."/>
            <person name="Mehta T."/>
            <person name="Park D."/>
            <person name="Pearson M."/>
            <person name="Roberts A."/>
            <person name="Saif S."/>
            <person name="Shea T."/>
            <person name="Shenoy N."/>
            <person name="Sisk P."/>
            <person name="Stolte C."/>
            <person name="Sykes S."/>
            <person name="Walk T."/>
            <person name="White J."/>
            <person name="Yandava C."/>
            <person name="Klein B."/>
            <person name="McEwen J.G."/>
            <person name="Puccia R."/>
            <person name="Goldman G.H."/>
            <person name="Felipe M.S."/>
            <person name="Nino-Vega G."/>
            <person name="San-Blas G."/>
            <person name="Taylor J."/>
            <person name="Mendoza L."/>
            <person name="Galagan J."/>
            <person name="Nusbaum C."/>
            <person name="Birren B."/>
        </authorList>
    </citation>
    <scope>NUCLEOTIDE SEQUENCE</scope>
    <source>
        <strain evidence="4">G186AR</strain>
    </source>
</reference>
<organism evidence="4 5">
    <name type="scientific">Ajellomyces capsulatus (strain G186AR / H82 / ATCC MYA-2454 / RMSCC 2432)</name>
    <name type="common">Darling's disease fungus</name>
    <name type="synonym">Histoplasma capsulatum</name>
    <dbReference type="NCBI Taxonomy" id="447093"/>
    <lineage>
        <taxon>Eukaryota</taxon>
        <taxon>Fungi</taxon>
        <taxon>Dikarya</taxon>
        <taxon>Ascomycota</taxon>
        <taxon>Pezizomycotina</taxon>
        <taxon>Eurotiomycetes</taxon>
        <taxon>Eurotiomycetidae</taxon>
        <taxon>Onygenales</taxon>
        <taxon>Ajellomycetaceae</taxon>
        <taxon>Histoplasma</taxon>
    </lineage>
</organism>
<feature type="signal peptide" evidence="3">
    <location>
        <begin position="1"/>
        <end position="22"/>
    </location>
</feature>
<evidence type="ECO:0000256" key="3">
    <source>
        <dbReference type="SAM" id="SignalP"/>
    </source>
</evidence>
<sequence length="140" mass="14427">MPKTSVARMLVSLMLLCHLSIAQLTKHRADATYTPEPTAPFSPDTTASSGKSNNSGDDDATRTTNAPTISTDPSSAETVLRSTKDVTITVPPPTASTTAANAPLSSASATGRSPMANGLVGSLVVAFLVEICFLVLFGMD</sequence>
<feature type="compositionally biased region" description="Polar residues" evidence="1">
    <location>
        <begin position="62"/>
        <end position="81"/>
    </location>
</feature>
<feature type="transmembrane region" description="Helical" evidence="2">
    <location>
        <begin position="119"/>
        <end position="139"/>
    </location>
</feature>
<dbReference type="GeneID" id="69037431"/>
<gene>
    <name evidence="4" type="ORF">HCBG_04415</name>
</gene>
<dbReference type="RefSeq" id="XP_045288017.1">
    <property type="nucleotide sequence ID" value="XM_045431464.1"/>
</dbReference>
<keyword evidence="3" id="KW-0732">Signal</keyword>